<evidence type="ECO:0000313" key="10">
    <source>
        <dbReference type="Proteomes" id="UP000799423"/>
    </source>
</evidence>
<comment type="subcellular location">
    <subcellularLocation>
        <location evidence="1">Membrane</location>
        <topology evidence="1">Multi-pass membrane protein</topology>
    </subcellularLocation>
</comment>
<protein>
    <recommendedName>
        <fullName evidence="8">Rhodopsin domain-containing protein</fullName>
    </recommendedName>
</protein>
<keyword evidence="10" id="KW-1185">Reference proteome</keyword>
<dbReference type="EMBL" id="MU006291">
    <property type="protein sequence ID" value="KAF2855335.1"/>
    <property type="molecule type" value="Genomic_DNA"/>
</dbReference>
<feature type="transmembrane region" description="Helical" evidence="7">
    <location>
        <begin position="225"/>
        <end position="244"/>
    </location>
</feature>
<feature type="compositionally biased region" description="Acidic residues" evidence="6">
    <location>
        <begin position="412"/>
        <end position="423"/>
    </location>
</feature>
<proteinExistence type="inferred from homology"/>
<feature type="transmembrane region" description="Helical" evidence="7">
    <location>
        <begin position="192"/>
        <end position="213"/>
    </location>
</feature>
<dbReference type="OrthoDB" id="5022096at2759"/>
<evidence type="ECO:0000256" key="3">
    <source>
        <dbReference type="ARBA" id="ARBA00022989"/>
    </source>
</evidence>
<feature type="transmembrane region" description="Helical" evidence="7">
    <location>
        <begin position="137"/>
        <end position="157"/>
    </location>
</feature>
<keyword evidence="3 7" id="KW-1133">Transmembrane helix</keyword>
<dbReference type="Proteomes" id="UP000799423">
    <property type="component" value="Unassembled WGS sequence"/>
</dbReference>
<feature type="region of interest" description="Disordered" evidence="6">
    <location>
        <begin position="296"/>
        <end position="323"/>
    </location>
</feature>
<dbReference type="Pfam" id="PF20684">
    <property type="entry name" value="Fung_rhodopsin"/>
    <property type="match status" value="1"/>
</dbReference>
<reference evidence="9" key="1">
    <citation type="submission" date="2020-01" db="EMBL/GenBank/DDBJ databases">
        <authorList>
            <consortium name="DOE Joint Genome Institute"/>
            <person name="Haridas S."/>
            <person name="Albert R."/>
            <person name="Binder M."/>
            <person name="Bloem J."/>
            <person name="Labutti K."/>
            <person name="Salamov A."/>
            <person name="Andreopoulos B."/>
            <person name="Baker S.E."/>
            <person name="Barry K."/>
            <person name="Bills G."/>
            <person name="Bluhm B.H."/>
            <person name="Cannon C."/>
            <person name="Castanera R."/>
            <person name="Culley D.E."/>
            <person name="Daum C."/>
            <person name="Ezra D."/>
            <person name="Gonzalez J.B."/>
            <person name="Henrissat B."/>
            <person name="Kuo A."/>
            <person name="Liang C."/>
            <person name="Lipzen A."/>
            <person name="Lutzoni F."/>
            <person name="Magnuson J."/>
            <person name="Mondo S."/>
            <person name="Nolan M."/>
            <person name="Ohm R."/>
            <person name="Pangilinan J."/>
            <person name="Park H.-J."/>
            <person name="Ramirez L."/>
            <person name="Alfaro M."/>
            <person name="Sun H."/>
            <person name="Tritt A."/>
            <person name="Yoshinaga Y."/>
            <person name="Zwiers L.-H."/>
            <person name="Turgeon B.G."/>
            <person name="Goodwin S.B."/>
            <person name="Spatafora J.W."/>
            <person name="Crous P.W."/>
            <person name="Grigoriev I.V."/>
        </authorList>
    </citation>
    <scope>NUCLEOTIDE SEQUENCE</scope>
    <source>
        <strain evidence="9">IPT5</strain>
    </source>
</reference>
<comment type="similarity">
    <text evidence="5">Belongs to the SAT4 family.</text>
</comment>
<feature type="transmembrane region" description="Helical" evidence="7">
    <location>
        <begin position="31"/>
        <end position="51"/>
    </location>
</feature>
<dbReference type="PANTHER" id="PTHR33048">
    <property type="entry name" value="PTH11-LIKE INTEGRAL MEMBRANE PROTEIN (AFU_ORTHOLOGUE AFUA_5G11245)"/>
    <property type="match status" value="1"/>
</dbReference>
<dbReference type="AlphaFoldDB" id="A0A6A7BLH2"/>
<dbReference type="InterPro" id="IPR052337">
    <property type="entry name" value="SAT4-like"/>
</dbReference>
<feature type="transmembrane region" description="Helical" evidence="7">
    <location>
        <begin position="63"/>
        <end position="84"/>
    </location>
</feature>
<organism evidence="9 10">
    <name type="scientific">Plenodomus tracheiphilus IPT5</name>
    <dbReference type="NCBI Taxonomy" id="1408161"/>
    <lineage>
        <taxon>Eukaryota</taxon>
        <taxon>Fungi</taxon>
        <taxon>Dikarya</taxon>
        <taxon>Ascomycota</taxon>
        <taxon>Pezizomycotina</taxon>
        <taxon>Dothideomycetes</taxon>
        <taxon>Pleosporomycetidae</taxon>
        <taxon>Pleosporales</taxon>
        <taxon>Pleosporineae</taxon>
        <taxon>Leptosphaeriaceae</taxon>
        <taxon>Plenodomus</taxon>
    </lineage>
</organism>
<name>A0A6A7BLH2_9PLEO</name>
<accession>A0A6A7BLH2</accession>
<feature type="transmembrane region" description="Helical" evidence="7">
    <location>
        <begin position="104"/>
        <end position="130"/>
    </location>
</feature>
<keyword evidence="4 7" id="KW-0472">Membrane</keyword>
<evidence type="ECO:0000256" key="7">
    <source>
        <dbReference type="SAM" id="Phobius"/>
    </source>
</evidence>
<sequence>MLPRLHEMRVAAREVIPPQSSIVPDKASQEIAIVATLVSIALLSCLLRVYTHGRLLRTFAFDDGLALVAALSSIGVLVTFIGLTRTGVEDRQWGAAPGDDRSTVPWTLALSLLHIIGISMAKFSACFYLLRIFDRRYCCYLLYGLIALLLPSVLTWFGSTLLRCVPVAAAWDRSIPSGSHCMSWDTFTTFAMINNVINASTNLILVLLVVPIACSPPVSLKSRAMNIAVACIGLVACAAAIIRTKLLFDLWQDSYTTNETGTDLHLWSAIELTTALIAINLPTLPPLPTKLNSILPTTHSRPKISAPQLQNPSTPHASTHSRYSSQTVIYRPNTVYHPTNRTRFHDTESNLTFDIETQSSRTHTRTHTMQTRSRTHTMRMRNTGHSRNVSDWSQFSGFTYYTDPSEPPDLGRDEESEGSTELEEIIRSLGLDQKEGGVGGMEGTSDERVGDDEDAEESFHGGDGGGDGDIRLARTRKG</sequence>
<feature type="domain" description="Rhodopsin" evidence="8">
    <location>
        <begin position="47"/>
        <end position="287"/>
    </location>
</feature>
<gene>
    <name evidence="9" type="ORF">T440DRAFT_504755</name>
</gene>
<evidence type="ECO:0000256" key="6">
    <source>
        <dbReference type="SAM" id="MobiDB-lite"/>
    </source>
</evidence>
<feature type="compositionally biased region" description="Polar residues" evidence="6">
    <location>
        <begin position="307"/>
        <end position="323"/>
    </location>
</feature>
<feature type="region of interest" description="Disordered" evidence="6">
    <location>
        <begin position="402"/>
        <end position="478"/>
    </location>
</feature>
<dbReference type="PANTHER" id="PTHR33048:SF167">
    <property type="entry name" value="INTEGRAL MEMBRANE PROTEIN"/>
    <property type="match status" value="1"/>
</dbReference>
<keyword evidence="2 7" id="KW-0812">Transmembrane</keyword>
<evidence type="ECO:0000256" key="5">
    <source>
        <dbReference type="ARBA" id="ARBA00038359"/>
    </source>
</evidence>
<evidence type="ECO:0000256" key="4">
    <source>
        <dbReference type="ARBA" id="ARBA00023136"/>
    </source>
</evidence>
<dbReference type="GO" id="GO:0016020">
    <property type="term" value="C:membrane"/>
    <property type="evidence" value="ECO:0007669"/>
    <property type="project" value="UniProtKB-SubCell"/>
</dbReference>
<evidence type="ECO:0000256" key="2">
    <source>
        <dbReference type="ARBA" id="ARBA00022692"/>
    </source>
</evidence>
<evidence type="ECO:0000259" key="8">
    <source>
        <dbReference type="Pfam" id="PF20684"/>
    </source>
</evidence>
<dbReference type="InterPro" id="IPR049326">
    <property type="entry name" value="Rhodopsin_dom_fungi"/>
</dbReference>
<evidence type="ECO:0000313" key="9">
    <source>
        <dbReference type="EMBL" id="KAF2855335.1"/>
    </source>
</evidence>
<evidence type="ECO:0000256" key="1">
    <source>
        <dbReference type="ARBA" id="ARBA00004141"/>
    </source>
</evidence>